<proteinExistence type="predicted"/>
<dbReference type="EMBL" id="CM045763">
    <property type="protein sequence ID" value="KAI8022951.1"/>
    <property type="molecule type" value="Genomic_DNA"/>
</dbReference>
<gene>
    <name evidence="1" type="ORF">LOK49_LG03G03043</name>
</gene>
<dbReference type="Proteomes" id="UP001060215">
    <property type="component" value="Chromosome 6"/>
</dbReference>
<comment type="caution">
    <text evidence="1">The sequence shown here is derived from an EMBL/GenBank/DDBJ whole genome shotgun (WGS) entry which is preliminary data.</text>
</comment>
<keyword evidence="2" id="KW-1185">Reference proteome</keyword>
<sequence length="97" mass="10758">MQTLPLTQSSFCLSCSGNNSVCSNGNNSATLVLPLASSCGLLHPGELAVWYPHEFSAIGKMSYNDRSPKYEHRWADGVQIKKLIEVSTQKYVEYLMD</sequence>
<name>A0ACC0IBF6_9ERIC</name>
<evidence type="ECO:0000313" key="2">
    <source>
        <dbReference type="Proteomes" id="UP001060215"/>
    </source>
</evidence>
<accession>A0ACC0IBF6</accession>
<evidence type="ECO:0000313" key="1">
    <source>
        <dbReference type="EMBL" id="KAI8022951.1"/>
    </source>
</evidence>
<organism evidence="1 2">
    <name type="scientific">Camellia lanceoleosa</name>
    <dbReference type="NCBI Taxonomy" id="1840588"/>
    <lineage>
        <taxon>Eukaryota</taxon>
        <taxon>Viridiplantae</taxon>
        <taxon>Streptophyta</taxon>
        <taxon>Embryophyta</taxon>
        <taxon>Tracheophyta</taxon>
        <taxon>Spermatophyta</taxon>
        <taxon>Magnoliopsida</taxon>
        <taxon>eudicotyledons</taxon>
        <taxon>Gunneridae</taxon>
        <taxon>Pentapetalae</taxon>
        <taxon>asterids</taxon>
        <taxon>Ericales</taxon>
        <taxon>Theaceae</taxon>
        <taxon>Camellia</taxon>
    </lineage>
</organism>
<protein>
    <submittedName>
        <fullName evidence="1">MOB kinase activator-like 1B</fullName>
    </submittedName>
</protein>
<reference evidence="1 2" key="1">
    <citation type="journal article" date="2022" name="Plant J.">
        <title>Chromosome-level genome of Camellia lanceoleosa provides a valuable resource for understanding genome evolution and self-incompatibility.</title>
        <authorList>
            <person name="Gong W."/>
            <person name="Xiao S."/>
            <person name="Wang L."/>
            <person name="Liao Z."/>
            <person name="Chang Y."/>
            <person name="Mo W."/>
            <person name="Hu G."/>
            <person name="Li W."/>
            <person name="Zhao G."/>
            <person name="Zhu H."/>
            <person name="Hu X."/>
            <person name="Ji K."/>
            <person name="Xiang X."/>
            <person name="Song Q."/>
            <person name="Yuan D."/>
            <person name="Jin S."/>
            <person name="Zhang L."/>
        </authorList>
    </citation>
    <scope>NUCLEOTIDE SEQUENCE [LARGE SCALE GENOMIC DNA]</scope>
    <source>
        <strain evidence="1">SQ_2022a</strain>
    </source>
</reference>